<dbReference type="Proteomes" id="UP000824881">
    <property type="component" value="Unassembled WGS sequence"/>
</dbReference>
<proteinExistence type="predicted"/>
<keyword evidence="2" id="KW-1185">Reference proteome</keyword>
<reference evidence="1 2" key="1">
    <citation type="journal article" date="2021" name="Appl. Environ. Microbiol.">
        <title>Genetic linkage and physical mapping for an oyster mushroom Pleurotus cornucopiae and QTL analysis for the trait cap color.</title>
        <authorList>
            <person name="Zhang Y."/>
            <person name="Gao W."/>
            <person name="Sonnenberg A."/>
            <person name="Chen Q."/>
            <person name="Zhang J."/>
            <person name="Huang C."/>
        </authorList>
    </citation>
    <scope>NUCLEOTIDE SEQUENCE [LARGE SCALE GENOMIC DNA]</scope>
    <source>
        <strain evidence="1">CCMSSC00406</strain>
    </source>
</reference>
<gene>
    <name evidence="1" type="ORF">CCMSSC00406_0005617</name>
</gene>
<protein>
    <submittedName>
        <fullName evidence="1">Uncharacterized protein</fullName>
    </submittedName>
</protein>
<comment type="caution">
    <text evidence="1">The sequence shown here is derived from an EMBL/GenBank/DDBJ whole genome shotgun (WGS) entry which is preliminary data.</text>
</comment>
<evidence type="ECO:0000313" key="1">
    <source>
        <dbReference type="EMBL" id="KAG9221704.1"/>
    </source>
</evidence>
<name>A0ACB7IVG0_PLECO</name>
<accession>A0ACB7IVG0</accession>
<sequence>MQFTAAFFVLAVAQCISAISLHPRQEGGCVAEACVATEFSGPVHCCPAVPDLIQPPYALPLPVPETPLKFGLDVSPSTLLARARPAAPVPNGQYVTFLSDISLALISFKITCAGDDHCCPTANGAHCQPSGELCGSL</sequence>
<evidence type="ECO:0000313" key="2">
    <source>
        <dbReference type="Proteomes" id="UP000824881"/>
    </source>
</evidence>
<organism evidence="1 2">
    <name type="scientific">Pleurotus cornucopiae</name>
    <name type="common">Cornucopia mushroom</name>
    <dbReference type="NCBI Taxonomy" id="5321"/>
    <lineage>
        <taxon>Eukaryota</taxon>
        <taxon>Fungi</taxon>
        <taxon>Dikarya</taxon>
        <taxon>Basidiomycota</taxon>
        <taxon>Agaricomycotina</taxon>
        <taxon>Agaricomycetes</taxon>
        <taxon>Agaricomycetidae</taxon>
        <taxon>Agaricales</taxon>
        <taxon>Pleurotineae</taxon>
        <taxon>Pleurotaceae</taxon>
        <taxon>Pleurotus</taxon>
    </lineage>
</organism>
<dbReference type="EMBL" id="WQMT02000006">
    <property type="protein sequence ID" value="KAG9221704.1"/>
    <property type="molecule type" value="Genomic_DNA"/>
</dbReference>